<proteinExistence type="inferred from homology"/>
<dbReference type="SUPFAM" id="SSF51905">
    <property type="entry name" value="FAD/NAD(P)-binding domain"/>
    <property type="match status" value="1"/>
</dbReference>
<gene>
    <name evidence="12" type="primary">crtI</name>
    <name evidence="12" type="ORF">G8O30_06265</name>
</gene>
<dbReference type="EMBL" id="CP049742">
    <property type="protein sequence ID" value="QPC48382.1"/>
    <property type="molecule type" value="Genomic_DNA"/>
</dbReference>
<dbReference type="Pfam" id="PF01593">
    <property type="entry name" value="Amino_oxidase"/>
    <property type="match status" value="1"/>
</dbReference>
<evidence type="ECO:0000256" key="7">
    <source>
        <dbReference type="ARBA" id="ARBA00041900"/>
    </source>
</evidence>
<comment type="pathway">
    <text evidence="4">Carotenoid biosynthesis; staphyloxanthin biosynthesis; staphyloxanthin from farnesyl diphosphate: step 3/5.</text>
</comment>
<sequence>MRKVLIIGAGLGGLAAGIKLQASGFEVTIIEANEHAGGKMMPVNLNGYSFDFGPNTITMPKVFEKVLSYSNKEEMALPFVKLTDHTKNVFSDGSEFIQTTDREKMINQLSLLDPHAASNYVDYLTEVERLYTLGEKSFFYRTFTSWRDYLDPSLSKALLQVRPLEDLDSFHKKYFMHENVRNVFNRYATYIGSSPYKAPATFGLIGHLEMNEGVFYVEGGNTLIAQRFSEVFTSLGGKLRLNTKVKEIDIYKGKAYGVKTSTDERISGEIVIINGDYVTATKNLIKESNRPRTSDKELTSYEPSVSAFVIMVGLKTYQPTIHHHHVFYPKNYRQEFEDIFTHKKLPTDPTIYISHSAATDPNRTKGSNLFILVNAPAVEKLEQKELTNYKEKIYDRLEAQGIPIRAEMEIEKVITPIDIGKKFFANKGALYGISAHAKKDAFLRPINRSKDIKNVYYVGGTTHPGGGSPMVTISGLNVAEAIIHQYKR</sequence>
<dbReference type="GO" id="GO:0016491">
    <property type="term" value="F:oxidoreductase activity"/>
    <property type="evidence" value="ECO:0007669"/>
    <property type="project" value="UniProtKB-KW"/>
</dbReference>
<evidence type="ECO:0000259" key="11">
    <source>
        <dbReference type="Pfam" id="PF01593"/>
    </source>
</evidence>
<evidence type="ECO:0000256" key="9">
    <source>
        <dbReference type="ARBA" id="ARBA00048532"/>
    </source>
</evidence>
<comment type="similarity">
    <text evidence="5">Belongs to the carotenoid/retinoid oxidoreductase family. CrtP subfamily.</text>
</comment>
<dbReference type="InterPro" id="IPR014105">
    <property type="entry name" value="Carotenoid/retinoid_OxRdtase"/>
</dbReference>
<evidence type="ECO:0000256" key="2">
    <source>
        <dbReference type="ARBA" id="ARBA00022746"/>
    </source>
</evidence>
<keyword evidence="13" id="KW-1185">Reference proteome</keyword>
<dbReference type="GO" id="GO:0016117">
    <property type="term" value="P:carotenoid biosynthetic process"/>
    <property type="evidence" value="ECO:0007669"/>
    <property type="project" value="UniProtKB-KW"/>
</dbReference>
<dbReference type="Gene3D" id="3.50.50.60">
    <property type="entry name" value="FAD/NAD(P)-binding domain"/>
    <property type="match status" value="2"/>
</dbReference>
<evidence type="ECO:0000313" key="12">
    <source>
        <dbReference type="EMBL" id="QPC48382.1"/>
    </source>
</evidence>
<evidence type="ECO:0000256" key="6">
    <source>
        <dbReference type="ARBA" id="ARBA00039159"/>
    </source>
</evidence>
<evidence type="ECO:0000256" key="1">
    <source>
        <dbReference type="ARBA" id="ARBA00001974"/>
    </source>
</evidence>
<evidence type="ECO:0000256" key="8">
    <source>
        <dbReference type="ARBA" id="ARBA00042619"/>
    </source>
</evidence>
<dbReference type="Proteomes" id="UP000593626">
    <property type="component" value="Chromosome"/>
</dbReference>
<keyword evidence="3 10" id="KW-0560">Oxidoreductase</keyword>
<keyword evidence="2 10" id="KW-0125">Carotenoid biosynthesis</keyword>
<dbReference type="KEGG" id="mcui:G8O30_06265"/>
<protein>
    <recommendedName>
        <fullName evidence="6">4,4'-diaponeurosporene oxygenase</fullName>
    </recommendedName>
    <alternativeName>
        <fullName evidence="7">4,4'-diaponeurosporene oxidase</fullName>
    </alternativeName>
    <alternativeName>
        <fullName evidence="8">Carotenoid oxidase</fullName>
    </alternativeName>
</protein>
<dbReference type="InterPro" id="IPR002937">
    <property type="entry name" value="Amino_oxidase"/>
</dbReference>
<comment type="cofactor">
    <cofactor evidence="1">
        <name>FAD</name>
        <dbReference type="ChEBI" id="CHEBI:57692"/>
    </cofactor>
</comment>
<feature type="domain" description="Amine oxidase" evidence="11">
    <location>
        <begin position="11"/>
        <end position="483"/>
    </location>
</feature>
<dbReference type="InterPro" id="IPR036188">
    <property type="entry name" value="FAD/NAD-bd_sf"/>
</dbReference>
<name>A0A7S8HH22_9BACI</name>
<evidence type="ECO:0000256" key="10">
    <source>
        <dbReference type="RuleBase" id="RU362075"/>
    </source>
</evidence>
<comment type="catalytic activity">
    <reaction evidence="9">
        <text>all-trans-4,4'-diaponeurosporene + 2 AH2 + 2 O2 = 4,4'-diaponeurosporenal + 2 A + 3 H2O</text>
        <dbReference type="Rhea" id="RHEA:56104"/>
        <dbReference type="ChEBI" id="CHEBI:13193"/>
        <dbReference type="ChEBI" id="CHEBI:15377"/>
        <dbReference type="ChEBI" id="CHEBI:15379"/>
        <dbReference type="ChEBI" id="CHEBI:17499"/>
        <dbReference type="ChEBI" id="CHEBI:62743"/>
        <dbReference type="ChEBI" id="CHEBI:79065"/>
    </reaction>
</comment>
<evidence type="ECO:0000256" key="4">
    <source>
        <dbReference type="ARBA" id="ARBA00037901"/>
    </source>
</evidence>
<dbReference type="PANTHER" id="PTHR43734:SF7">
    <property type="entry name" value="4,4'-DIAPONEUROSPORENE OXYGENASE"/>
    <property type="match status" value="1"/>
</dbReference>
<accession>A0A7S8HH22</accession>
<reference evidence="12 13" key="1">
    <citation type="submission" date="2019-07" db="EMBL/GenBank/DDBJ databases">
        <title>Genome sequence of 2 isolates from Red Sea Mangroves.</title>
        <authorList>
            <person name="Sefrji F."/>
            <person name="Michoud G."/>
            <person name="Merlino G."/>
            <person name="Daffonchio D."/>
        </authorList>
    </citation>
    <scope>NUCLEOTIDE SEQUENCE [LARGE SCALE GENOMIC DNA]</scope>
    <source>
        <strain evidence="12 13">R1DC41</strain>
    </source>
</reference>
<dbReference type="PANTHER" id="PTHR43734">
    <property type="entry name" value="PHYTOENE DESATURASE"/>
    <property type="match status" value="1"/>
</dbReference>
<evidence type="ECO:0000256" key="5">
    <source>
        <dbReference type="ARBA" id="ARBA00038194"/>
    </source>
</evidence>
<evidence type="ECO:0000313" key="13">
    <source>
        <dbReference type="Proteomes" id="UP000593626"/>
    </source>
</evidence>
<dbReference type="NCBIfam" id="TIGR02734">
    <property type="entry name" value="crtI_fam"/>
    <property type="match status" value="1"/>
</dbReference>
<organism evidence="12 13">
    <name type="scientific">Mangrovibacillus cuniculi</name>
    <dbReference type="NCBI Taxonomy" id="2593652"/>
    <lineage>
        <taxon>Bacteria</taxon>
        <taxon>Bacillati</taxon>
        <taxon>Bacillota</taxon>
        <taxon>Bacilli</taxon>
        <taxon>Bacillales</taxon>
        <taxon>Bacillaceae</taxon>
        <taxon>Mangrovibacillus</taxon>
    </lineage>
</organism>
<dbReference type="AlphaFoldDB" id="A0A7S8HH22"/>
<evidence type="ECO:0000256" key="3">
    <source>
        <dbReference type="ARBA" id="ARBA00023002"/>
    </source>
</evidence>